<evidence type="ECO:0000256" key="6">
    <source>
        <dbReference type="ARBA" id="ARBA00023002"/>
    </source>
</evidence>
<evidence type="ECO:0000256" key="4">
    <source>
        <dbReference type="ARBA" id="ARBA00022630"/>
    </source>
</evidence>
<keyword evidence="7" id="KW-0503">Monooxygenase</keyword>
<evidence type="ECO:0000256" key="2">
    <source>
        <dbReference type="ARBA" id="ARBA00004749"/>
    </source>
</evidence>
<dbReference type="RefSeq" id="WP_047251527.1">
    <property type="nucleotide sequence ID" value="NZ_CP011367.1"/>
</dbReference>
<keyword evidence="6" id="KW-0560">Oxidoreductase</keyword>
<dbReference type="UniPathway" id="UPA00232"/>
<dbReference type="PATRIC" id="fig|106634.4.peg.2042"/>
<dbReference type="GO" id="GO:0071949">
    <property type="term" value="F:FAD binding"/>
    <property type="evidence" value="ECO:0007669"/>
    <property type="project" value="InterPro"/>
</dbReference>
<keyword evidence="8" id="KW-1133">Transmembrane helix</keyword>
<feature type="transmembrane region" description="Helical" evidence="8">
    <location>
        <begin position="12"/>
        <end position="29"/>
    </location>
</feature>
<dbReference type="STRING" id="106634.TVD_09965"/>
<dbReference type="SUPFAM" id="SSF51905">
    <property type="entry name" value="FAD/NAD(P)-binding domain"/>
    <property type="match status" value="1"/>
</dbReference>
<gene>
    <name evidence="10" type="ORF">TVD_09965</name>
</gene>
<organism evidence="10 11">
    <name type="scientific">Thioalkalivibrio versutus</name>
    <dbReference type="NCBI Taxonomy" id="106634"/>
    <lineage>
        <taxon>Bacteria</taxon>
        <taxon>Pseudomonadati</taxon>
        <taxon>Pseudomonadota</taxon>
        <taxon>Gammaproteobacteria</taxon>
        <taxon>Chromatiales</taxon>
        <taxon>Ectothiorhodospiraceae</taxon>
        <taxon>Thioalkalivibrio</taxon>
    </lineage>
</organism>
<name>A0A0G3G856_9GAMM</name>
<feature type="domain" description="FAD-binding" evidence="9">
    <location>
        <begin position="11"/>
        <end position="343"/>
    </location>
</feature>
<dbReference type="PANTHER" id="PTHR43876">
    <property type="entry name" value="UBIQUINONE BIOSYNTHESIS MONOOXYGENASE COQ6, MITOCHONDRIAL"/>
    <property type="match status" value="1"/>
</dbReference>
<dbReference type="PROSITE" id="PS01304">
    <property type="entry name" value="UBIH"/>
    <property type="match status" value="1"/>
</dbReference>
<comment type="pathway">
    <text evidence="2">Cofactor biosynthesis; ubiquinone biosynthesis.</text>
</comment>
<comment type="similarity">
    <text evidence="3">Belongs to the UbiH/COQ6 family.</text>
</comment>
<evidence type="ECO:0000256" key="5">
    <source>
        <dbReference type="ARBA" id="ARBA00022827"/>
    </source>
</evidence>
<dbReference type="GO" id="GO:0016705">
    <property type="term" value="F:oxidoreductase activity, acting on paired donors, with incorporation or reduction of molecular oxygen"/>
    <property type="evidence" value="ECO:0007669"/>
    <property type="project" value="InterPro"/>
</dbReference>
<keyword evidence="11" id="KW-1185">Reference proteome</keyword>
<reference evidence="10 11" key="1">
    <citation type="submission" date="2015-04" db="EMBL/GenBank/DDBJ databases">
        <title>Complete Sequence for the Genome of the Thioalkalivibrio versutus D301.</title>
        <authorList>
            <person name="Mu T."/>
            <person name="Zhou J."/>
            <person name="Xu X."/>
        </authorList>
    </citation>
    <scope>NUCLEOTIDE SEQUENCE [LARGE SCALE GENOMIC DNA]</scope>
    <source>
        <strain evidence="10 11">D301</strain>
    </source>
</reference>
<evidence type="ECO:0000313" key="10">
    <source>
        <dbReference type="EMBL" id="AKJ95662.1"/>
    </source>
</evidence>
<evidence type="ECO:0000313" key="11">
    <source>
        <dbReference type="Proteomes" id="UP000064201"/>
    </source>
</evidence>
<sequence>MSASGSRDVLDLLVVGAGAVGGAIALAAARQGLRVGLLERAAAPTFSDATPVTRVATLNIASMEFLARLGVQDALEARRAHAFSGMAVWDGHGPGHIRFDADELGVPALGWTVEHAALEAALWTELEAAGVALWPETEWKSLDIRPDRVDLYGPQHVPLASARLVVAADGAQSPLRTRMGIPVREQDYHARGVVATVTTERPHEDTAWQRFVDDQIIAFLPLADGRSSIVWSQPEHQAADTLALDDAGFCRALEAVIDHRLGTITATSKRASFPLVARHARDYHAGRVALAGDAAHTIHPLAGQGLNLGLADARALVERLHGPARRDPGAETVLRAYTRDRRSENAFMQRAMDGFRLVFGTHAAGLPELRGLGIRLVDQATPLKRRLALRAFGLD</sequence>
<dbReference type="InterPro" id="IPR051205">
    <property type="entry name" value="UbiH/COQ6_monooxygenase"/>
</dbReference>
<dbReference type="Gene3D" id="3.50.50.60">
    <property type="entry name" value="FAD/NAD(P)-binding domain"/>
    <property type="match status" value="2"/>
</dbReference>
<accession>A0A0G3G856</accession>
<keyword evidence="8" id="KW-0472">Membrane</keyword>
<dbReference type="EMBL" id="CP011367">
    <property type="protein sequence ID" value="AKJ95662.1"/>
    <property type="molecule type" value="Genomic_DNA"/>
</dbReference>
<dbReference type="GO" id="GO:0006744">
    <property type="term" value="P:ubiquinone biosynthetic process"/>
    <property type="evidence" value="ECO:0007669"/>
    <property type="project" value="UniProtKB-UniPathway"/>
</dbReference>
<dbReference type="InterPro" id="IPR002938">
    <property type="entry name" value="FAD-bd"/>
</dbReference>
<dbReference type="NCBIfam" id="TIGR01988">
    <property type="entry name" value="Ubi-OHases"/>
    <property type="match status" value="1"/>
</dbReference>
<comment type="cofactor">
    <cofactor evidence="1">
        <name>FAD</name>
        <dbReference type="ChEBI" id="CHEBI:57692"/>
    </cofactor>
</comment>
<dbReference type="InterPro" id="IPR010971">
    <property type="entry name" value="UbiH/COQ6"/>
</dbReference>
<dbReference type="PANTHER" id="PTHR43876:SF7">
    <property type="entry name" value="UBIQUINONE BIOSYNTHESIS MONOOXYGENASE COQ6, MITOCHONDRIAL"/>
    <property type="match status" value="1"/>
</dbReference>
<dbReference type="Pfam" id="PF01494">
    <property type="entry name" value="FAD_binding_3"/>
    <property type="match status" value="1"/>
</dbReference>
<dbReference type="PRINTS" id="PR00420">
    <property type="entry name" value="RNGMNOXGNASE"/>
</dbReference>
<keyword evidence="4" id="KW-0285">Flavoprotein</keyword>
<evidence type="ECO:0000256" key="1">
    <source>
        <dbReference type="ARBA" id="ARBA00001974"/>
    </source>
</evidence>
<dbReference type="GO" id="GO:0004497">
    <property type="term" value="F:monooxygenase activity"/>
    <property type="evidence" value="ECO:0007669"/>
    <property type="project" value="UniProtKB-KW"/>
</dbReference>
<dbReference type="KEGG" id="tvr:TVD_09965"/>
<dbReference type="Proteomes" id="UP000064201">
    <property type="component" value="Chromosome"/>
</dbReference>
<dbReference type="InterPro" id="IPR018168">
    <property type="entry name" value="Ubi_Hdrlase_CS"/>
</dbReference>
<evidence type="ECO:0000256" key="8">
    <source>
        <dbReference type="SAM" id="Phobius"/>
    </source>
</evidence>
<keyword evidence="8" id="KW-0812">Transmembrane</keyword>
<evidence type="ECO:0000256" key="3">
    <source>
        <dbReference type="ARBA" id="ARBA00005349"/>
    </source>
</evidence>
<protein>
    <submittedName>
        <fullName evidence="10">Ubiquinone biosynthesis protein UbiH</fullName>
    </submittedName>
</protein>
<dbReference type="OrthoDB" id="9769565at2"/>
<keyword evidence="5" id="KW-0274">FAD</keyword>
<keyword evidence="10" id="KW-0830">Ubiquinone</keyword>
<evidence type="ECO:0000259" key="9">
    <source>
        <dbReference type="Pfam" id="PF01494"/>
    </source>
</evidence>
<evidence type="ECO:0000256" key="7">
    <source>
        <dbReference type="ARBA" id="ARBA00023033"/>
    </source>
</evidence>
<dbReference type="AlphaFoldDB" id="A0A0G3G856"/>
<dbReference type="InterPro" id="IPR036188">
    <property type="entry name" value="FAD/NAD-bd_sf"/>
</dbReference>
<proteinExistence type="inferred from homology"/>